<evidence type="ECO:0000313" key="5">
    <source>
        <dbReference type="EMBL" id="MBE5919093.1"/>
    </source>
</evidence>
<keyword evidence="2" id="KW-0175">Coiled coil</keyword>
<evidence type="ECO:0000256" key="3">
    <source>
        <dbReference type="SAM" id="MobiDB-lite"/>
    </source>
</evidence>
<sequence length="670" mass="73196">MSDTLDVRYTDILNVEQTYKRNLDELKSKITILKNSIEAVVSDPNFTGATADSIKSYFSEVHLTLLDALDSLAQNMLDNMALYKSGYYSVDASTNFIINEEYINLYKDNLNKRFTEETTGVYDCKDKVDKALLDIADIYSATSPSITNLEAANITVTNEMTNLITNTGTLENQTVEALTNSTAILLEQIMASINAASTGATASTYQPGAFFTNKNVQAMKAVGDFFDEQHEKYSEEYEAIWNTEKELEEAAAEREEEGVWKTIGGLALITGGTLCIVFTAGAATPAVVAAGGVFGGGTVIFGLSDTLEGAQDIMYGNAGDIDSHALNVMRDEVFQGNYQAYYITENIFAFTASALTPIGAASKAGTLTLRSGAVATGKVAISTLAGDGASRLTMNATDNRTLSMLAGMSVSTMTGYGLNQLDAKFNISTGTPKTTAQLLQESNCSQEELSKFLSKKAEKGLVSREAVDLFNNEGIWPDDIQIPKDPAFINPDGSECWDKAPNNGYTLDKDGNPIKESFVPNEGDKFDRYGPSDGRYTSPLEGNQSYSYDERSLPYVEDSRQYHRYQVTGDFNNLEEYVNNCTDPIVRENVEVLRDQYMGGDYSNFSSSRGTAAPVDKWGCGGATQQEFGLNIQILMDLGMVEEIPVPPNRINTTGQGNPYFYIEDIQEEK</sequence>
<evidence type="ECO:0000313" key="6">
    <source>
        <dbReference type="Proteomes" id="UP000766246"/>
    </source>
</evidence>
<accession>A0A927UA42</accession>
<name>A0A927UA42_9FIRM</name>
<evidence type="ECO:0000256" key="1">
    <source>
        <dbReference type="ARBA" id="ARBA00034117"/>
    </source>
</evidence>
<proteinExistence type="inferred from homology"/>
<dbReference type="Pfam" id="PF14021">
    <property type="entry name" value="TNT"/>
    <property type="match status" value="1"/>
</dbReference>
<dbReference type="GO" id="GO:0050135">
    <property type="term" value="F:NADP+ nucleosidase activity"/>
    <property type="evidence" value="ECO:0007669"/>
    <property type="project" value="InterPro"/>
</dbReference>
<dbReference type="EMBL" id="SVER01000009">
    <property type="protein sequence ID" value="MBE5919093.1"/>
    <property type="molecule type" value="Genomic_DNA"/>
</dbReference>
<dbReference type="Proteomes" id="UP000766246">
    <property type="component" value="Unassembled WGS sequence"/>
</dbReference>
<dbReference type="AlphaFoldDB" id="A0A927UA42"/>
<comment type="similarity">
    <text evidence="1">In the N-terminal section; belongs to the LXG family.</text>
</comment>
<dbReference type="InterPro" id="IPR006829">
    <property type="entry name" value="LXG_dom"/>
</dbReference>
<dbReference type="InterPro" id="IPR025331">
    <property type="entry name" value="TNT"/>
</dbReference>
<feature type="domain" description="LXG" evidence="4">
    <location>
        <begin position="3"/>
        <end position="236"/>
    </location>
</feature>
<dbReference type="PROSITE" id="PS51756">
    <property type="entry name" value="LXG"/>
    <property type="match status" value="1"/>
</dbReference>
<evidence type="ECO:0000256" key="2">
    <source>
        <dbReference type="SAM" id="Coils"/>
    </source>
</evidence>
<feature type="coiled-coil region" evidence="2">
    <location>
        <begin position="16"/>
        <end position="43"/>
    </location>
</feature>
<evidence type="ECO:0000259" key="4">
    <source>
        <dbReference type="PROSITE" id="PS51756"/>
    </source>
</evidence>
<comment type="caution">
    <text evidence="5">The sequence shown here is derived from an EMBL/GenBank/DDBJ whole genome shotgun (WGS) entry which is preliminary data.</text>
</comment>
<organism evidence="5 6">
    <name type="scientific">Pseudobutyrivibrio ruminis</name>
    <dbReference type="NCBI Taxonomy" id="46206"/>
    <lineage>
        <taxon>Bacteria</taxon>
        <taxon>Bacillati</taxon>
        <taxon>Bacillota</taxon>
        <taxon>Clostridia</taxon>
        <taxon>Lachnospirales</taxon>
        <taxon>Lachnospiraceae</taxon>
        <taxon>Pseudobutyrivibrio</taxon>
    </lineage>
</organism>
<gene>
    <name evidence="5" type="ORF">E7272_04535</name>
</gene>
<protein>
    <submittedName>
        <fullName evidence="5">DUF4237 domain-containing protein</fullName>
    </submittedName>
</protein>
<feature type="region of interest" description="Disordered" evidence="3">
    <location>
        <begin position="503"/>
        <end position="543"/>
    </location>
</feature>
<reference evidence="5" key="1">
    <citation type="submission" date="2019-04" db="EMBL/GenBank/DDBJ databases">
        <title>Evolution of Biomass-Degrading Anaerobic Consortia Revealed by Metagenomics.</title>
        <authorList>
            <person name="Peng X."/>
        </authorList>
    </citation>
    <scope>NUCLEOTIDE SEQUENCE</scope>
    <source>
        <strain evidence="5">SIG311</strain>
    </source>
</reference>
<dbReference type="Pfam" id="PF04740">
    <property type="entry name" value="LXG"/>
    <property type="match status" value="1"/>
</dbReference>